<dbReference type="InterPro" id="IPR028013">
    <property type="entry name" value="DUF4437"/>
</dbReference>
<dbReference type="EMBL" id="PUIV01000006">
    <property type="protein sequence ID" value="PWB94751.1"/>
    <property type="molecule type" value="Genomic_DNA"/>
</dbReference>
<gene>
    <name evidence="3" type="ORF">C5689_06760</name>
</gene>
<evidence type="ECO:0000256" key="1">
    <source>
        <dbReference type="SAM" id="MobiDB-lite"/>
    </source>
</evidence>
<accession>A0A2U1ST04</accession>
<keyword evidence="4" id="KW-1185">Reference proteome</keyword>
<evidence type="ECO:0000256" key="2">
    <source>
        <dbReference type="SAM" id="SignalP"/>
    </source>
</evidence>
<comment type="caution">
    <text evidence="3">The sequence shown here is derived from an EMBL/GenBank/DDBJ whole genome shotgun (WGS) entry which is preliminary data.</text>
</comment>
<sequence>MSKLRFLLAGAAAATLLAQSSHIGAEPEKSFVYTPADEVPFKSPLGLGPAQAVLAGDPSKPGLYVVRVRFPPGHHSNPHFHSRDRYAVVVKGTWWNGVGEELDFKKARPVTAGSYVLHPAGGVHWDGAGEEEVVIQISGEGPVETTQVGAPGAPQGYWPKPK</sequence>
<evidence type="ECO:0000313" key="3">
    <source>
        <dbReference type="EMBL" id="PWB94751.1"/>
    </source>
</evidence>
<dbReference type="CDD" id="cd06989">
    <property type="entry name" value="cupin_DRT102"/>
    <property type="match status" value="1"/>
</dbReference>
<proteinExistence type="predicted"/>
<dbReference type="Pfam" id="PF14499">
    <property type="entry name" value="DUF4437"/>
    <property type="match status" value="1"/>
</dbReference>
<dbReference type="OrthoDB" id="1433532at2"/>
<feature type="signal peptide" evidence="2">
    <location>
        <begin position="1"/>
        <end position="25"/>
    </location>
</feature>
<protein>
    <recommendedName>
        <fullName evidence="5">DUF4437 domain-containing protein</fullName>
    </recommendedName>
</protein>
<dbReference type="AlphaFoldDB" id="A0A2U1ST04"/>
<evidence type="ECO:0008006" key="5">
    <source>
        <dbReference type="Google" id="ProtNLM"/>
    </source>
</evidence>
<dbReference type="SUPFAM" id="SSF51182">
    <property type="entry name" value="RmlC-like cupins"/>
    <property type="match status" value="1"/>
</dbReference>
<feature type="region of interest" description="Disordered" evidence="1">
    <location>
        <begin position="140"/>
        <end position="162"/>
    </location>
</feature>
<name>A0A2U1ST04_METSR</name>
<dbReference type="Gene3D" id="2.60.120.10">
    <property type="entry name" value="Jelly Rolls"/>
    <property type="match status" value="1"/>
</dbReference>
<feature type="chain" id="PRO_5015476784" description="DUF4437 domain-containing protein" evidence="2">
    <location>
        <begin position="26"/>
        <end position="162"/>
    </location>
</feature>
<evidence type="ECO:0000313" key="4">
    <source>
        <dbReference type="Proteomes" id="UP000245137"/>
    </source>
</evidence>
<reference evidence="3 4" key="1">
    <citation type="journal article" date="2018" name="Appl. Microbiol. Biotechnol.">
        <title>Co-cultivation of the strictly anaerobic methanogen Methanosarcina barkeri with aerobic methanotrophs in an oxygen-limited membrane bioreactor.</title>
        <authorList>
            <person name="In 't Zandt M.H."/>
            <person name="van den Bosch T.J.M."/>
            <person name="Rijkers R."/>
            <person name="van Kessel M.A.H.J."/>
            <person name="Jetten M.S.M."/>
            <person name="Welte C.U."/>
        </authorList>
    </citation>
    <scope>NUCLEOTIDE SEQUENCE [LARGE SCALE GENOMIC DNA]</scope>
    <source>
        <strain evidence="3 4">DSM 17706</strain>
    </source>
</reference>
<dbReference type="Proteomes" id="UP000245137">
    <property type="component" value="Unassembled WGS sequence"/>
</dbReference>
<dbReference type="RefSeq" id="WP_108916505.1">
    <property type="nucleotide sequence ID" value="NZ_BGJY01000015.1"/>
</dbReference>
<keyword evidence="2" id="KW-0732">Signal</keyword>
<dbReference type="InterPro" id="IPR014710">
    <property type="entry name" value="RmlC-like_jellyroll"/>
</dbReference>
<dbReference type="InterPro" id="IPR011051">
    <property type="entry name" value="RmlC_Cupin_sf"/>
</dbReference>
<organism evidence="3 4">
    <name type="scientific">Methylosinus sporium</name>
    <dbReference type="NCBI Taxonomy" id="428"/>
    <lineage>
        <taxon>Bacteria</taxon>
        <taxon>Pseudomonadati</taxon>
        <taxon>Pseudomonadota</taxon>
        <taxon>Alphaproteobacteria</taxon>
        <taxon>Hyphomicrobiales</taxon>
        <taxon>Methylocystaceae</taxon>
        <taxon>Methylosinus</taxon>
    </lineage>
</organism>